<reference evidence="1" key="1">
    <citation type="journal article" date="2017" name="Nature">
        <title>The genome of Chenopodium quinoa.</title>
        <authorList>
            <person name="Jarvis D.E."/>
            <person name="Ho Y.S."/>
            <person name="Lightfoot D.J."/>
            <person name="Schmoeckel S.M."/>
            <person name="Li B."/>
            <person name="Borm T.J.A."/>
            <person name="Ohyanagi H."/>
            <person name="Mineta K."/>
            <person name="Michell C.T."/>
            <person name="Saber N."/>
            <person name="Kharbatia N.M."/>
            <person name="Rupper R.R."/>
            <person name="Sharp A.R."/>
            <person name="Dally N."/>
            <person name="Boughton B.A."/>
            <person name="Woo Y.H."/>
            <person name="Gao G."/>
            <person name="Schijlen E.G.W.M."/>
            <person name="Guo X."/>
            <person name="Momin A.A."/>
            <person name="Negrao S."/>
            <person name="Al-Babili S."/>
            <person name="Gehring C."/>
            <person name="Roessner U."/>
            <person name="Jung C."/>
            <person name="Murphy K."/>
            <person name="Arold S.T."/>
            <person name="Gojobori T."/>
            <person name="van der Linden C.G."/>
            <person name="van Loo E.N."/>
            <person name="Jellen E.N."/>
            <person name="Maughan P.J."/>
            <person name="Tester M."/>
        </authorList>
    </citation>
    <scope>NUCLEOTIDE SEQUENCE [LARGE SCALE GENOMIC DNA]</scope>
    <source>
        <strain evidence="1">cv. PI 614886</strain>
    </source>
</reference>
<evidence type="ECO:0000313" key="1">
    <source>
        <dbReference type="EnsemblPlants" id="AUR62003411-RA:cds"/>
    </source>
</evidence>
<name>A0A803KWK3_CHEQI</name>
<dbReference type="PROSITE" id="PS51257">
    <property type="entry name" value="PROKAR_LIPOPROTEIN"/>
    <property type="match status" value="1"/>
</dbReference>
<reference evidence="1" key="2">
    <citation type="submission" date="2021-03" db="UniProtKB">
        <authorList>
            <consortium name="EnsemblPlants"/>
        </authorList>
    </citation>
    <scope>IDENTIFICATION</scope>
</reference>
<organism evidence="1 2">
    <name type="scientific">Chenopodium quinoa</name>
    <name type="common">Quinoa</name>
    <dbReference type="NCBI Taxonomy" id="63459"/>
    <lineage>
        <taxon>Eukaryota</taxon>
        <taxon>Viridiplantae</taxon>
        <taxon>Streptophyta</taxon>
        <taxon>Embryophyta</taxon>
        <taxon>Tracheophyta</taxon>
        <taxon>Spermatophyta</taxon>
        <taxon>Magnoliopsida</taxon>
        <taxon>eudicotyledons</taxon>
        <taxon>Gunneridae</taxon>
        <taxon>Pentapetalae</taxon>
        <taxon>Caryophyllales</taxon>
        <taxon>Chenopodiaceae</taxon>
        <taxon>Chenopodioideae</taxon>
        <taxon>Atripliceae</taxon>
        <taxon>Chenopodium</taxon>
    </lineage>
</organism>
<dbReference type="Gramene" id="AUR62003411-RA">
    <property type="protein sequence ID" value="AUR62003411-RA:cds"/>
    <property type="gene ID" value="AUR62003411"/>
</dbReference>
<dbReference type="Proteomes" id="UP000596660">
    <property type="component" value="Unplaced"/>
</dbReference>
<accession>A0A803KWK3</accession>
<protein>
    <submittedName>
        <fullName evidence="1">Uncharacterized protein</fullName>
    </submittedName>
</protein>
<evidence type="ECO:0000313" key="2">
    <source>
        <dbReference type="Proteomes" id="UP000596660"/>
    </source>
</evidence>
<dbReference type="EnsemblPlants" id="AUR62003411-RA">
    <property type="protein sequence ID" value="AUR62003411-RA:cds"/>
    <property type="gene ID" value="AUR62003411"/>
</dbReference>
<proteinExistence type="predicted"/>
<keyword evidence="2" id="KW-1185">Reference proteome</keyword>
<dbReference type="AlphaFoldDB" id="A0A803KWK3"/>
<sequence length="79" mass="8746">MQKRKLTSLKERASVHVQYCENLCCGQILGSCVVCMLLRNLPGETITMLEIPINLNAEEISALLLKFARKHVSCNAGCP</sequence>